<keyword evidence="2" id="KW-1185">Reference proteome</keyword>
<accession>I3ZKK7</accession>
<proteinExistence type="predicted"/>
<evidence type="ECO:0000313" key="2">
    <source>
        <dbReference type="Proteomes" id="UP000006056"/>
    </source>
</evidence>
<gene>
    <name evidence="1" type="ordered locus">Terro_3561</name>
</gene>
<name>I3ZKK7_TERRK</name>
<dbReference type="InterPro" id="IPR029063">
    <property type="entry name" value="SAM-dependent_MTases_sf"/>
</dbReference>
<dbReference type="AlphaFoldDB" id="I3ZKK7"/>
<dbReference type="STRING" id="926566.Terro_3561"/>
<dbReference type="Proteomes" id="UP000006056">
    <property type="component" value="Chromosome"/>
</dbReference>
<dbReference type="OrthoDB" id="117239at2"/>
<dbReference type="EMBL" id="CP003379">
    <property type="protein sequence ID" value="AFL89775.1"/>
    <property type="molecule type" value="Genomic_DNA"/>
</dbReference>
<dbReference type="KEGG" id="trs:Terro_3561"/>
<protein>
    <recommendedName>
        <fullName evidence="3">Methyltransferase domain-containing protein</fullName>
    </recommendedName>
</protein>
<reference evidence="1 2" key="1">
    <citation type="submission" date="2012-06" db="EMBL/GenBank/DDBJ databases">
        <title>Complete genome of Terriglobus roseus DSM 18391.</title>
        <authorList>
            <consortium name="US DOE Joint Genome Institute (JGI-PGF)"/>
            <person name="Lucas S."/>
            <person name="Copeland A."/>
            <person name="Lapidus A."/>
            <person name="Glavina del Rio T."/>
            <person name="Dalin E."/>
            <person name="Tice H."/>
            <person name="Bruce D."/>
            <person name="Goodwin L."/>
            <person name="Pitluck S."/>
            <person name="Peters L."/>
            <person name="Mikhailova N."/>
            <person name="Munk A.C.C."/>
            <person name="Kyrpides N."/>
            <person name="Mavromatis K."/>
            <person name="Ivanova N."/>
            <person name="Brettin T."/>
            <person name="Detter J.C."/>
            <person name="Han C."/>
            <person name="Larimer F."/>
            <person name="Land M."/>
            <person name="Hauser L."/>
            <person name="Markowitz V."/>
            <person name="Cheng J.-F."/>
            <person name="Hugenholtz P."/>
            <person name="Woyke T."/>
            <person name="Wu D."/>
            <person name="Brambilla E."/>
            <person name="Klenk H.-P."/>
            <person name="Eisen J.A."/>
        </authorList>
    </citation>
    <scope>NUCLEOTIDE SEQUENCE [LARGE SCALE GENOMIC DNA]</scope>
    <source>
        <strain evidence="2">DSM 18391 / NRRL B-41598 / KBS 63</strain>
    </source>
</reference>
<dbReference type="eggNOG" id="COG2226">
    <property type="taxonomic scope" value="Bacteria"/>
</dbReference>
<dbReference type="RefSeq" id="WP_014787036.1">
    <property type="nucleotide sequence ID" value="NC_018014.1"/>
</dbReference>
<organism evidence="1 2">
    <name type="scientific">Terriglobus roseus (strain DSM 18391 / NRRL B-41598 / KBS 63)</name>
    <dbReference type="NCBI Taxonomy" id="926566"/>
    <lineage>
        <taxon>Bacteria</taxon>
        <taxon>Pseudomonadati</taxon>
        <taxon>Acidobacteriota</taxon>
        <taxon>Terriglobia</taxon>
        <taxon>Terriglobales</taxon>
        <taxon>Acidobacteriaceae</taxon>
        <taxon>Terriglobus</taxon>
    </lineage>
</organism>
<dbReference type="SUPFAM" id="SSF53335">
    <property type="entry name" value="S-adenosyl-L-methionine-dependent methyltransferases"/>
    <property type="match status" value="1"/>
</dbReference>
<sequence>MSGFDRLARPYRWLEYLSFGRALERCRLHFLPQLADTRRALLLGDGDGRFAERLLRTMVKAGAPQPALRLPDGSVTETAASEDMQVVAIDGSAGMLAILQSRCAFARNLLVTYLTDLTQGLPAMLQYDRFDLVTTHFFLDCLSTAQVDRLVGDVKPRMTANARWVVSEFSVPPRGAMRLPAWTIVRGLYLGFRLLTGLRTQRLPDYRSVLQAHGFVLDQQTCMLAGLLTSELWRLDKSPEPLES</sequence>
<evidence type="ECO:0008006" key="3">
    <source>
        <dbReference type="Google" id="ProtNLM"/>
    </source>
</evidence>
<dbReference type="HOGENOM" id="CLU_099465_0_0_0"/>
<dbReference type="Gene3D" id="3.40.50.150">
    <property type="entry name" value="Vaccinia Virus protein VP39"/>
    <property type="match status" value="1"/>
</dbReference>
<evidence type="ECO:0000313" key="1">
    <source>
        <dbReference type="EMBL" id="AFL89775.1"/>
    </source>
</evidence>